<dbReference type="GO" id="GO:0008168">
    <property type="term" value="F:methyltransferase activity"/>
    <property type="evidence" value="ECO:0007669"/>
    <property type="project" value="UniProtKB-KW"/>
</dbReference>
<feature type="binding site" evidence="1">
    <location>
        <position position="135"/>
    </location>
    <ligand>
        <name>substrate</name>
    </ligand>
</feature>
<evidence type="ECO:0000313" key="3">
    <source>
        <dbReference type="EMBL" id="SKC16273.1"/>
    </source>
</evidence>
<dbReference type="Proteomes" id="UP000190130">
    <property type="component" value="Unassembled WGS sequence"/>
</dbReference>
<name>A0A0Q3I671_9HYPH</name>
<accession>A0A0Q3I671</accession>
<evidence type="ECO:0000313" key="4">
    <source>
        <dbReference type="Proteomes" id="UP000051562"/>
    </source>
</evidence>
<reference evidence="3 5" key="2">
    <citation type="submission" date="2017-02" db="EMBL/GenBank/DDBJ databases">
        <authorList>
            <person name="Peterson S.W."/>
        </authorList>
    </citation>
    <scope>NUCLEOTIDE SEQUENCE [LARGE SCALE GENOMIC DNA]</scope>
    <source>
        <strain evidence="3 5">DSM 9653</strain>
    </source>
</reference>
<dbReference type="SUPFAM" id="SSF89562">
    <property type="entry name" value="RraA-like"/>
    <property type="match status" value="1"/>
</dbReference>
<dbReference type="AlphaFoldDB" id="A0A0Q3I671"/>
<organism evidence="2 4">
    <name type="scientific">Bosea thiooxidans</name>
    <dbReference type="NCBI Taxonomy" id="53254"/>
    <lineage>
        <taxon>Bacteria</taxon>
        <taxon>Pseudomonadati</taxon>
        <taxon>Pseudomonadota</taxon>
        <taxon>Alphaproteobacteria</taxon>
        <taxon>Hyphomicrobiales</taxon>
        <taxon>Boseaceae</taxon>
        <taxon>Bosea</taxon>
    </lineage>
</organism>
<dbReference type="CDD" id="cd16841">
    <property type="entry name" value="RraA_family"/>
    <property type="match status" value="1"/>
</dbReference>
<dbReference type="InterPro" id="IPR005493">
    <property type="entry name" value="RraA/RraA-like"/>
</dbReference>
<evidence type="ECO:0000256" key="1">
    <source>
        <dbReference type="PIRSR" id="PIRSR605493-1"/>
    </source>
</evidence>
<dbReference type="Gene3D" id="3.50.30.40">
    <property type="entry name" value="Ribonuclease E inhibitor RraA/RraA-like"/>
    <property type="match status" value="1"/>
</dbReference>
<dbReference type="NCBIfam" id="NF006093">
    <property type="entry name" value="PRK08245.1"/>
    <property type="match status" value="1"/>
</dbReference>
<dbReference type="EMBL" id="LMAR01000035">
    <property type="protein sequence ID" value="KQK30495.1"/>
    <property type="molecule type" value="Genomic_DNA"/>
</dbReference>
<dbReference type="GO" id="GO:0046872">
    <property type="term" value="F:metal ion binding"/>
    <property type="evidence" value="ECO:0007669"/>
    <property type="project" value="UniProtKB-KW"/>
</dbReference>
<dbReference type="RefSeq" id="WP_055728241.1">
    <property type="nucleotide sequence ID" value="NZ_FUYX01000023.1"/>
</dbReference>
<dbReference type="Pfam" id="PF03737">
    <property type="entry name" value="RraA-like"/>
    <property type="match status" value="1"/>
</dbReference>
<keyword evidence="1" id="KW-0479">Metal-binding</keyword>
<reference evidence="2 4" key="1">
    <citation type="submission" date="2015-10" db="EMBL/GenBank/DDBJ databases">
        <title>Draft genome of Bosea thiooxidans.</title>
        <authorList>
            <person name="Wang X."/>
        </authorList>
    </citation>
    <scope>NUCLEOTIDE SEQUENCE [LARGE SCALE GENOMIC DNA]</scope>
    <source>
        <strain evidence="2 4">CGMCC 9174</strain>
    </source>
</reference>
<dbReference type="PANTHER" id="PTHR33254:SF16">
    <property type="entry name" value="BLR3842 PROTEIN"/>
    <property type="match status" value="1"/>
</dbReference>
<proteinExistence type="predicted"/>
<keyword evidence="2" id="KW-0808">Transferase</keyword>
<keyword evidence="2" id="KW-0489">Methyltransferase</keyword>
<sequence length="262" mass="28034">MISPTQHPVAVPQEVIDRLKAISSGSLTTELFRRGLRQCFLVGLKALNPNAAKFAGEAFTMRFIPAREDIDTYATLTPYPNPDNLQWEAVEQIGPGQVLVIDSRGDISSASAGNVLLTRMMVKGVAGIVTDGAFRDGQEIAAMPFPAYARDVVASTRLSTHHAADLNVPVSCAGVAVYPGDILVGDGDGVTVVPRRLAAEIADAGEKRDILEGYLVKRIASGEGLYGVYPPTPQTRADFEAWQKAGAREEDITRIRAETANG</sequence>
<dbReference type="OrthoDB" id="9805307at2"/>
<evidence type="ECO:0000313" key="5">
    <source>
        <dbReference type="Proteomes" id="UP000190130"/>
    </source>
</evidence>
<keyword evidence="1" id="KW-0460">Magnesium</keyword>
<dbReference type="Proteomes" id="UP000051562">
    <property type="component" value="Unassembled WGS sequence"/>
</dbReference>
<dbReference type="STRING" id="53254.SAMN05660750_04934"/>
<comment type="cofactor">
    <cofactor evidence="1">
        <name>Mg(2+)</name>
        <dbReference type="ChEBI" id="CHEBI:18420"/>
    </cofactor>
</comment>
<dbReference type="InterPro" id="IPR036704">
    <property type="entry name" value="RraA/RraA-like_sf"/>
</dbReference>
<dbReference type="PANTHER" id="PTHR33254">
    <property type="entry name" value="4-HYDROXY-4-METHYL-2-OXOGLUTARATE ALDOLASE 3-RELATED"/>
    <property type="match status" value="1"/>
</dbReference>
<feature type="binding site" evidence="1">
    <location>
        <position position="136"/>
    </location>
    <ligand>
        <name>Mg(2+)</name>
        <dbReference type="ChEBI" id="CHEBI:18420"/>
    </ligand>
</feature>
<dbReference type="EMBL" id="FUYX01000023">
    <property type="protein sequence ID" value="SKC16273.1"/>
    <property type="molecule type" value="Genomic_DNA"/>
</dbReference>
<gene>
    <name evidence="2" type="ORF">ARD30_13240</name>
    <name evidence="3" type="ORF">SAMN05660750_04934</name>
</gene>
<evidence type="ECO:0000313" key="2">
    <source>
        <dbReference type="EMBL" id="KQK30495.1"/>
    </source>
</evidence>
<dbReference type="GO" id="GO:0032259">
    <property type="term" value="P:methylation"/>
    <property type="evidence" value="ECO:0007669"/>
    <property type="project" value="UniProtKB-KW"/>
</dbReference>
<feature type="binding site" evidence="1">
    <location>
        <begin position="113"/>
        <end position="116"/>
    </location>
    <ligand>
        <name>substrate</name>
    </ligand>
</feature>
<keyword evidence="4" id="KW-1185">Reference proteome</keyword>
<protein>
    <submittedName>
        <fullName evidence="2">Dimethylmenaquinone methyltransferase</fullName>
    </submittedName>
    <submittedName>
        <fullName evidence="3">Regulator of RNase E activity RraA</fullName>
    </submittedName>
</protein>